<dbReference type="RefSeq" id="WP_334466052.1">
    <property type="nucleotide sequence ID" value="NZ_BAABCB010000030.1"/>
</dbReference>
<comment type="similarity">
    <text evidence="1">Belongs to the NAD(P)-dependent epimerase/dehydratase family.</text>
</comment>
<evidence type="ECO:0000256" key="1">
    <source>
        <dbReference type="ARBA" id="ARBA00007637"/>
    </source>
</evidence>
<gene>
    <name evidence="3" type="ORF">GCM10022292_33600</name>
</gene>
<dbReference type="InterPro" id="IPR001509">
    <property type="entry name" value="Epimerase_deHydtase"/>
</dbReference>
<sequence length="317" mass="35727">MSSKILIIGACGQIGTELTTKLREIHGTDNVIASDINTRKLELVNAGPFVILDAKNFNAIKDCCINHNIDTIYLMAALLSATGEKYPMEAWDLNMNSLFHVLNLAKSGHIKKVFWPSSIAVFGPTTPNQNTPQHTICEPTTVYGITKQVGERWCEYYYNKYDVDVRSIRYPGIISHKAMPGGGTTDYAVEIYHEAIKEGKYESFLSEDTNLPMMFMDDAIKATTELMAAPSENLTIRSSYNLSAISFTPKEIAESIKAEMPEFKISYNPDFRQAIADSWPSSIDDSVARKDWNWSHDFDLKKMTSEMLTQLKKKYQS</sequence>
<dbReference type="InterPro" id="IPR051225">
    <property type="entry name" value="NAD(P)_epim/dehydratase"/>
</dbReference>
<dbReference type="PANTHER" id="PTHR42687:SF1">
    <property type="entry name" value="L-THREONINE 3-DEHYDROGENASE, MITOCHONDRIAL"/>
    <property type="match status" value="1"/>
</dbReference>
<keyword evidence="4" id="KW-1185">Reference proteome</keyword>
<organism evidence="3 4">
    <name type="scientific">Winogradskyella damuponensis</name>
    <dbReference type="NCBI Taxonomy" id="943939"/>
    <lineage>
        <taxon>Bacteria</taxon>
        <taxon>Pseudomonadati</taxon>
        <taxon>Bacteroidota</taxon>
        <taxon>Flavobacteriia</taxon>
        <taxon>Flavobacteriales</taxon>
        <taxon>Flavobacteriaceae</taxon>
        <taxon>Winogradskyella</taxon>
    </lineage>
</organism>
<proteinExistence type="inferred from homology"/>
<name>A0ABP8D3Q3_9FLAO</name>
<dbReference type="InterPro" id="IPR036291">
    <property type="entry name" value="NAD(P)-bd_dom_sf"/>
</dbReference>
<evidence type="ECO:0000313" key="4">
    <source>
        <dbReference type="Proteomes" id="UP001501682"/>
    </source>
</evidence>
<dbReference type="SUPFAM" id="SSF51735">
    <property type="entry name" value="NAD(P)-binding Rossmann-fold domains"/>
    <property type="match status" value="1"/>
</dbReference>
<evidence type="ECO:0000259" key="2">
    <source>
        <dbReference type="Pfam" id="PF01370"/>
    </source>
</evidence>
<dbReference type="PANTHER" id="PTHR42687">
    <property type="entry name" value="L-THREONINE 3-DEHYDROGENASE"/>
    <property type="match status" value="1"/>
</dbReference>
<protein>
    <submittedName>
        <fullName evidence="3">NAD-dependent epimerase/dehydratase family protein</fullName>
    </submittedName>
</protein>
<dbReference type="Proteomes" id="UP001501682">
    <property type="component" value="Unassembled WGS sequence"/>
</dbReference>
<evidence type="ECO:0000313" key="3">
    <source>
        <dbReference type="EMBL" id="GAA4246583.1"/>
    </source>
</evidence>
<dbReference type="Gene3D" id="3.40.50.720">
    <property type="entry name" value="NAD(P)-binding Rossmann-like Domain"/>
    <property type="match status" value="1"/>
</dbReference>
<feature type="domain" description="NAD-dependent epimerase/dehydratase" evidence="2">
    <location>
        <begin position="5"/>
        <end position="233"/>
    </location>
</feature>
<dbReference type="EMBL" id="BAABCB010000030">
    <property type="protein sequence ID" value="GAA4246583.1"/>
    <property type="molecule type" value="Genomic_DNA"/>
</dbReference>
<dbReference type="Pfam" id="PF01370">
    <property type="entry name" value="Epimerase"/>
    <property type="match status" value="1"/>
</dbReference>
<comment type="caution">
    <text evidence="3">The sequence shown here is derived from an EMBL/GenBank/DDBJ whole genome shotgun (WGS) entry which is preliminary data.</text>
</comment>
<accession>A0ABP8D3Q3</accession>
<reference evidence="4" key="1">
    <citation type="journal article" date="2019" name="Int. J. Syst. Evol. Microbiol.">
        <title>The Global Catalogue of Microorganisms (GCM) 10K type strain sequencing project: providing services to taxonomists for standard genome sequencing and annotation.</title>
        <authorList>
            <consortium name="The Broad Institute Genomics Platform"/>
            <consortium name="The Broad Institute Genome Sequencing Center for Infectious Disease"/>
            <person name="Wu L."/>
            <person name="Ma J."/>
        </authorList>
    </citation>
    <scope>NUCLEOTIDE SEQUENCE [LARGE SCALE GENOMIC DNA]</scope>
    <source>
        <strain evidence="4">JCM 17633</strain>
    </source>
</reference>